<dbReference type="PANTHER" id="PTHR10543">
    <property type="entry name" value="BETA-CAROTENE DIOXYGENASE"/>
    <property type="match status" value="1"/>
</dbReference>
<evidence type="ECO:0000256" key="2">
    <source>
        <dbReference type="ARBA" id="ARBA00022723"/>
    </source>
</evidence>
<dbReference type="PANTHER" id="PTHR10543:SF89">
    <property type="entry name" value="CAROTENOID 9,10(9',10')-CLEAVAGE DIOXYGENASE 1"/>
    <property type="match status" value="1"/>
</dbReference>
<keyword evidence="4 5" id="KW-0408">Iron</keyword>
<dbReference type="Proteomes" id="UP001160499">
    <property type="component" value="Unassembled WGS sequence"/>
</dbReference>
<comment type="cofactor">
    <cofactor evidence="5">
        <name>Fe(2+)</name>
        <dbReference type="ChEBI" id="CHEBI:29033"/>
    </cofactor>
    <text evidence="5">Binds 1 Fe(2+) ion per subunit.</text>
</comment>
<evidence type="ECO:0000256" key="5">
    <source>
        <dbReference type="RuleBase" id="RU364048"/>
    </source>
</evidence>
<keyword evidence="3 5" id="KW-0560">Oxidoreductase</keyword>
<comment type="similarity">
    <text evidence="1 5">Belongs to the carotenoid oxygenase family.</text>
</comment>
<sequence>MVWDESSLDHGVQIVLMDRRTHQVTWHEAGGQFANTHFFNAYEQDGELIIDGHRITRLGTPADRLGTPVSSHEWFPPALPYRWRVDLATGRATEEMISGIAGEFPKINDACLGRPHRYGYVVTTRGLADDTMSDGLARHDYLLDSTTVVEGPGGLTSPSEPVFVSRETTRSEDDGYLLSLWWNRATDLSELLIHDAADLRRTPLARVKLPSRVPFGFHGNWADHQTLDRAVAACRNGE</sequence>
<comment type="caution">
    <text evidence="6">The sequence shown here is derived from an EMBL/GenBank/DDBJ whole genome shotgun (WGS) entry which is preliminary data.</text>
</comment>
<proteinExistence type="inferred from homology"/>
<gene>
    <name evidence="6" type="ORF">M2283_006932</name>
</gene>
<dbReference type="InterPro" id="IPR004294">
    <property type="entry name" value="Carotenoid_Oase"/>
</dbReference>
<keyword evidence="2 5" id="KW-0479">Metal-binding</keyword>
<keyword evidence="5" id="KW-0223">Dioxygenase</keyword>
<accession>A0ABT6LTE6</accession>
<evidence type="ECO:0000256" key="3">
    <source>
        <dbReference type="ARBA" id="ARBA00023002"/>
    </source>
</evidence>
<organism evidence="6 7">
    <name type="scientific">Streptomyces pseudovenezuelae</name>
    <dbReference type="NCBI Taxonomy" id="67350"/>
    <lineage>
        <taxon>Bacteria</taxon>
        <taxon>Bacillati</taxon>
        <taxon>Actinomycetota</taxon>
        <taxon>Actinomycetes</taxon>
        <taxon>Kitasatosporales</taxon>
        <taxon>Streptomycetaceae</taxon>
        <taxon>Streptomyces</taxon>
        <taxon>Streptomyces aurantiacus group</taxon>
    </lineage>
</organism>
<evidence type="ECO:0000313" key="7">
    <source>
        <dbReference type="Proteomes" id="UP001160499"/>
    </source>
</evidence>
<dbReference type="Pfam" id="PF03055">
    <property type="entry name" value="RPE65"/>
    <property type="match status" value="1"/>
</dbReference>
<reference evidence="6 7" key="1">
    <citation type="submission" date="2023-04" db="EMBL/GenBank/DDBJ databases">
        <title>Forest soil microbial communities from Buena Vista Peninsula, Colon Province, Panama.</title>
        <authorList>
            <person name="Bouskill N."/>
        </authorList>
    </citation>
    <scope>NUCLEOTIDE SEQUENCE [LARGE SCALE GENOMIC DNA]</scope>
    <source>
        <strain evidence="6 7">GGS1</strain>
    </source>
</reference>
<evidence type="ECO:0000256" key="4">
    <source>
        <dbReference type="ARBA" id="ARBA00023004"/>
    </source>
</evidence>
<protein>
    <recommendedName>
        <fullName evidence="5">Dioxygenase</fullName>
        <ecNumber evidence="5">1.13.11.-</ecNumber>
    </recommendedName>
</protein>
<evidence type="ECO:0000313" key="6">
    <source>
        <dbReference type="EMBL" id="MDH6219593.1"/>
    </source>
</evidence>
<keyword evidence="7" id="KW-1185">Reference proteome</keyword>
<evidence type="ECO:0000256" key="1">
    <source>
        <dbReference type="ARBA" id="ARBA00006787"/>
    </source>
</evidence>
<dbReference type="EC" id="1.13.11.-" evidence="5"/>
<name>A0ABT6LTE6_9ACTN</name>
<dbReference type="EMBL" id="JARXVH010000013">
    <property type="protein sequence ID" value="MDH6219593.1"/>
    <property type="molecule type" value="Genomic_DNA"/>
</dbReference>